<keyword evidence="2" id="KW-0732">Signal</keyword>
<accession>A0ABW6DBZ5</accession>
<evidence type="ECO:0000313" key="4">
    <source>
        <dbReference type="Proteomes" id="UP001598138"/>
    </source>
</evidence>
<dbReference type="SMART" id="SM00028">
    <property type="entry name" value="TPR"/>
    <property type="match status" value="2"/>
</dbReference>
<feature type="signal peptide" evidence="2">
    <location>
        <begin position="1"/>
        <end position="18"/>
    </location>
</feature>
<dbReference type="PROSITE" id="PS50005">
    <property type="entry name" value="TPR"/>
    <property type="match status" value="1"/>
</dbReference>
<dbReference type="Pfam" id="PF13432">
    <property type="entry name" value="TPR_16"/>
    <property type="match status" value="2"/>
</dbReference>
<proteinExistence type="predicted"/>
<dbReference type="EMBL" id="JBBKXZ010000002">
    <property type="protein sequence ID" value="MFD3394422.1"/>
    <property type="molecule type" value="Genomic_DNA"/>
</dbReference>
<dbReference type="RefSeq" id="WP_377983304.1">
    <property type="nucleotide sequence ID" value="NZ_JBBKXZ010000002.1"/>
</dbReference>
<comment type="caution">
    <text evidence="3">The sequence shown here is derived from an EMBL/GenBank/DDBJ whole genome shotgun (WGS) entry which is preliminary data.</text>
</comment>
<dbReference type="SUPFAM" id="SSF48452">
    <property type="entry name" value="TPR-like"/>
    <property type="match status" value="1"/>
</dbReference>
<sequence>MKTRLLILCFLASFTAQSAVLDSLQKEAKYLPLYGQKALSKKDQAELTQFVESCDASFGSRKEASDFFVERAWEYVTAGKLDTATYRFNLLHALNDQSVDAYWGLGVITFQRKDFPKAIEFLEKGLSLDTAQAILRVDLAVVQLSCYLKQMECGTLDGVEEHLAIALRQQPGYGMAWMKRAQVAYLQERYADAWTYLHTCRKLDITQLDISLGQLLAEKMPDPEGVFK</sequence>
<feature type="chain" id="PRO_5046283250" evidence="2">
    <location>
        <begin position="19"/>
        <end position="228"/>
    </location>
</feature>
<dbReference type="InterPro" id="IPR019734">
    <property type="entry name" value="TPR_rpt"/>
</dbReference>
<evidence type="ECO:0000313" key="3">
    <source>
        <dbReference type="EMBL" id="MFD3394422.1"/>
    </source>
</evidence>
<organism evidence="3 4">
    <name type="scientific">Aquirufa avitistagni</name>
    <dbReference type="NCBI Taxonomy" id="3104728"/>
    <lineage>
        <taxon>Bacteria</taxon>
        <taxon>Pseudomonadati</taxon>
        <taxon>Bacteroidota</taxon>
        <taxon>Cytophagia</taxon>
        <taxon>Cytophagales</taxon>
        <taxon>Flectobacillaceae</taxon>
        <taxon>Aquirufa</taxon>
    </lineage>
</organism>
<name>A0ABW6DBZ5_9BACT</name>
<dbReference type="Proteomes" id="UP001598138">
    <property type="component" value="Unassembled WGS sequence"/>
</dbReference>
<dbReference type="Gene3D" id="1.25.40.10">
    <property type="entry name" value="Tetratricopeptide repeat domain"/>
    <property type="match status" value="1"/>
</dbReference>
<gene>
    <name evidence="3" type="ORF">U0R10_07310</name>
</gene>
<keyword evidence="1" id="KW-0802">TPR repeat</keyword>
<dbReference type="InterPro" id="IPR011990">
    <property type="entry name" value="TPR-like_helical_dom_sf"/>
</dbReference>
<keyword evidence="4" id="KW-1185">Reference proteome</keyword>
<evidence type="ECO:0000256" key="1">
    <source>
        <dbReference type="PROSITE-ProRule" id="PRU00339"/>
    </source>
</evidence>
<protein>
    <submittedName>
        <fullName evidence="3">Tetratricopeptide repeat protein</fullName>
    </submittedName>
</protein>
<evidence type="ECO:0000256" key="2">
    <source>
        <dbReference type="SAM" id="SignalP"/>
    </source>
</evidence>
<feature type="repeat" description="TPR" evidence="1">
    <location>
        <begin position="99"/>
        <end position="132"/>
    </location>
</feature>
<reference evidence="3 4" key="1">
    <citation type="submission" date="2024-03" db="EMBL/GenBank/DDBJ databases">
        <title>Aquirufa genome sequencing.</title>
        <authorList>
            <person name="Pitt A."/>
            <person name="Hahn M.W."/>
        </authorList>
    </citation>
    <scope>NUCLEOTIDE SEQUENCE [LARGE SCALE GENOMIC DNA]</scope>
    <source>
        <strain evidence="3 4">OSTEICH-129V</strain>
    </source>
</reference>